<keyword evidence="1" id="KW-1133">Transmembrane helix</keyword>
<dbReference type="STRING" id="1121301.SAMN02745912_03770"/>
<keyword evidence="3" id="KW-1185">Reference proteome</keyword>
<keyword evidence="1" id="KW-0472">Membrane</keyword>
<evidence type="ECO:0000313" key="2">
    <source>
        <dbReference type="EMBL" id="SHK59486.1"/>
    </source>
</evidence>
<proteinExistence type="predicted"/>
<name>A0A1M6TRC2_PARC5</name>
<organism evidence="2 3">
    <name type="scientific">Paramaledivibacter caminithermalis (strain DSM 15212 / CIP 107654 / DViRD3)</name>
    <name type="common">Clostridium caminithermale</name>
    <dbReference type="NCBI Taxonomy" id="1121301"/>
    <lineage>
        <taxon>Bacteria</taxon>
        <taxon>Bacillati</taxon>
        <taxon>Bacillota</taxon>
        <taxon>Clostridia</taxon>
        <taxon>Peptostreptococcales</taxon>
        <taxon>Caminicellaceae</taxon>
        <taxon>Paramaledivibacter</taxon>
    </lineage>
</organism>
<evidence type="ECO:0000313" key="3">
    <source>
        <dbReference type="Proteomes" id="UP000184465"/>
    </source>
</evidence>
<protein>
    <submittedName>
        <fullName evidence="2">Uncharacterized protein</fullName>
    </submittedName>
</protein>
<evidence type="ECO:0000256" key="1">
    <source>
        <dbReference type="SAM" id="Phobius"/>
    </source>
</evidence>
<sequence>MKQIVINTLFSCVILGLVIIGIELYRTNMTILTNAVDATDDTEKIAETDILNLNKDEVTGGDVISSIRYFKDYSNVTIRVEKKGGSTKNYTTQTYKEEIFPINYESIFDSLIEYQGEKIKKITYTEK</sequence>
<feature type="transmembrane region" description="Helical" evidence="1">
    <location>
        <begin position="6"/>
        <end position="25"/>
    </location>
</feature>
<gene>
    <name evidence="2" type="ORF">SAMN02745912_03770</name>
</gene>
<dbReference type="Proteomes" id="UP000184465">
    <property type="component" value="Unassembled WGS sequence"/>
</dbReference>
<keyword evidence="1" id="KW-0812">Transmembrane</keyword>
<dbReference type="AlphaFoldDB" id="A0A1M6TRC2"/>
<dbReference type="EMBL" id="FRAG01000103">
    <property type="protein sequence ID" value="SHK59486.1"/>
    <property type="molecule type" value="Genomic_DNA"/>
</dbReference>
<dbReference type="RefSeq" id="WP_073153639.1">
    <property type="nucleotide sequence ID" value="NZ_FRAG01000103.1"/>
</dbReference>
<accession>A0A1M6TRC2</accession>
<reference evidence="3" key="1">
    <citation type="submission" date="2016-11" db="EMBL/GenBank/DDBJ databases">
        <authorList>
            <person name="Varghese N."/>
            <person name="Submissions S."/>
        </authorList>
    </citation>
    <scope>NUCLEOTIDE SEQUENCE [LARGE SCALE GENOMIC DNA]</scope>
    <source>
        <strain evidence="3">DSM 15212 / CIP 107654 / DViRD3</strain>
    </source>
</reference>